<accession>A0A1C4X2F8</accession>
<name>A0A1C4X2F8_9ACTN</name>
<dbReference type="GO" id="GO:0016878">
    <property type="term" value="F:acid-thiol ligase activity"/>
    <property type="evidence" value="ECO:0007669"/>
    <property type="project" value="UniProtKB-ARBA"/>
</dbReference>
<feature type="domain" description="AMP-dependent synthetase/ligase" evidence="2">
    <location>
        <begin position="41"/>
        <end position="413"/>
    </location>
</feature>
<evidence type="ECO:0000259" key="3">
    <source>
        <dbReference type="Pfam" id="PF13193"/>
    </source>
</evidence>
<dbReference type="PROSITE" id="PS00455">
    <property type="entry name" value="AMP_BINDING"/>
    <property type="match status" value="1"/>
</dbReference>
<keyword evidence="1 4" id="KW-0436">Ligase</keyword>
<evidence type="ECO:0000259" key="2">
    <source>
        <dbReference type="Pfam" id="PF00501"/>
    </source>
</evidence>
<dbReference type="PANTHER" id="PTHR43767">
    <property type="entry name" value="LONG-CHAIN-FATTY-ACID--COA LIGASE"/>
    <property type="match status" value="1"/>
</dbReference>
<dbReference type="SUPFAM" id="SSF56801">
    <property type="entry name" value="Acetyl-CoA synthetase-like"/>
    <property type="match status" value="1"/>
</dbReference>
<dbReference type="STRING" id="121616.GA0070216_10489"/>
<evidence type="ECO:0000313" key="4">
    <source>
        <dbReference type="EMBL" id="SCF02640.1"/>
    </source>
</evidence>
<dbReference type="InterPro" id="IPR050237">
    <property type="entry name" value="ATP-dep_AMP-bd_enzyme"/>
</dbReference>
<dbReference type="Proteomes" id="UP000198797">
    <property type="component" value="Unassembled WGS sequence"/>
</dbReference>
<dbReference type="FunFam" id="2.30.38.10:FF:000003">
    <property type="entry name" value="Vibriobactin-specific 2,3-dihydroxybenzoate-AMP ligase"/>
    <property type="match status" value="1"/>
</dbReference>
<dbReference type="Gene3D" id="2.30.38.10">
    <property type="entry name" value="Luciferase, Domain 3"/>
    <property type="match status" value="1"/>
</dbReference>
<dbReference type="AlphaFoldDB" id="A0A1C4X2F8"/>
<dbReference type="RefSeq" id="WP_091243046.1">
    <property type="nucleotide sequence ID" value="NZ_FMCU01000004.1"/>
</dbReference>
<keyword evidence="5" id="KW-1185">Reference proteome</keyword>
<proteinExistence type="predicted"/>
<sequence>MSAEATRPTLDGTVPWPPELVARYTERGYWTHRSLGAYLYAAADADPTATCLVDGPVRLTFAELTARADGAAVRLRALGIRPDDRVVVQLPNCWEFVVLTVACFRLGAVPVMALPAHRRQEIAAIVALTGARALVVPDGWKDFDHQALAHEVAADAPTLRHVLVAGADVRPDSVDLRQLCRPADDPVAARRALDAAAPAGSAVALFLLSGGTTGVPKLIARTHDDYGYMMRRAAELSEVDATTVYLAVLPLAHGYPMAGPGLLGTLLAGGRVVILPSPAPERAFEAVQRERVTFTSLVPAAVQRWLEYRDKDPDRDLGSLRRVQVAGSRLADQVAQRVTPVLGCELQQVYGMAEGLLCLTRPADPQDVVCHSQGRPICPDDELRLVDEDGRPVPPGEAGVLLTRGPYTPRGYYRSPELTARAFVDGWYNTGDIVRLRPDGNLVIEGRDKDLINRGGEKISAEEVENFAYQLDAVSLAAAVAMPDAELGERVCLYVVPQPGRAVGLDEVRAVMQRAGVAAFKLPERLVTVDELPYTAVGKVNKKQLRADISRRLTG</sequence>
<dbReference type="Gene3D" id="3.40.50.980">
    <property type="match status" value="2"/>
</dbReference>
<reference evidence="5" key="1">
    <citation type="submission" date="2016-06" db="EMBL/GenBank/DDBJ databases">
        <authorList>
            <person name="Varghese N."/>
            <person name="Submissions Spin"/>
        </authorList>
    </citation>
    <scope>NUCLEOTIDE SEQUENCE [LARGE SCALE GENOMIC DNA]</scope>
    <source>
        <strain evidence="5">DSM 44100</strain>
    </source>
</reference>
<feature type="domain" description="AMP-binding enzyme C-terminal" evidence="3">
    <location>
        <begin position="463"/>
        <end position="539"/>
    </location>
</feature>
<dbReference type="Pfam" id="PF00501">
    <property type="entry name" value="AMP-binding"/>
    <property type="match status" value="1"/>
</dbReference>
<dbReference type="InterPro" id="IPR000873">
    <property type="entry name" value="AMP-dep_synth/lig_dom"/>
</dbReference>
<dbReference type="InterPro" id="IPR045851">
    <property type="entry name" value="AMP-bd_C_sf"/>
</dbReference>
<dbReference type="InterPro" id="IPR020845">
    <property type="entry name" value="AMP-binding_CS"/>
</dbReference>
<dbReference type="Gene3D" id="3.30.300.30">
    <property type="match status" value="1"/>
</dbReference>
<dbReference type="InterPro" id="IPR025110">
    <property type="entry name" value="AMP-bd_C"/>
</dbReference>
<protein>
    <submittedName>
        <fullName evidence="4">2,3-dihydroxybenzoate-AMP ligase</fullName>
    </submittedName>
</protein>
<dbReference type="Pfam" id="PF13193">
    <property type="entry name" value="AMP-binding_C"/>
    <property type="match status" value="1"/>
</dbReference>
<dbReference type="PANTHER" id="PTHR43767:SF1">
    <property type="entry name" value="NONRIBOSOMAL PEPTIDE SYNTHASE PES1 (EUROFUNG)-RELATED"/>
    <property type="match status" value="1"/>
</dbReference>
<evidence type="ECO:0000256" key="1">
    <source>
        <dbReference type="ARBA" id="ARBA00022598"/>
    </source>
</evidence>
<evidence type="ECO:0000313" key="5">
    <source>
        <dbReference type="Proteomes" id="UP000198797"/>
    </source>
</evidence>
<dbReference type="EMBL" id="FMCU01000004">
    <property type="protein sequence ID" value="SCF02640.1"/>
    <property type="molecule type" value="Genomic_DNA"/>
</dbReference>
<gene>
    <name evidence="4" type="ORF">GA0070216_10489</name>
</gene>
<organism evidence="4 5">
    <name type="scientific">Micromonospora matsumotoense</name>
    <dbReference type="NCBI Taxonomy" id="121616"/>
    <lineage>
        <taxon>Bacteria</taxon>
        <taxon>Bacillati</taxon>
        <taxon>Actinomycetota</taxon>
        <taxon>Actinomycetes</taxon>
        <taxon>Micromonosporales</taxon>
        <taxon>Micromonosporaceae</taxon>
        <taxon>Micromonospora</taxon>
    </lineage>
</organism>
<dbReference type="OrthoDB" id="9803968at2"/>